<organism evidence="15 16">
    <name type="scientific">Lysobacter enzymogenes</name>
    <dbReference type="NCBI Taxonomy" id="69"/>
    <lineage>
        <taxon>Bacteria</taxon>
        <taxon>Pseudomonadati</taxon>
        <taxon>Pseudomonadota</taxon>
        <taxon>Gammaproteobacteria</taxon>
        <taxon>Lysobacterales</taxon>
        <taxon>Lysobacteraceae</taxon>
        <taxon>Lysobacter</taxon>
    </lineage>
</organism>
<evidence type="ECO:0000256" key="1">
    <source>
        <dbReference type="ARBA" id="ARBA00004571"/>
    </source>
</evidence>
<dbReference type="InterPro" id="IPR000531">
    <property type="entry name" value="Beta-barrel_TonB"/>
</dbReference>
<dbReference type="InterPro" id="IPR039426">
    <property type="entry name" value="TonB-dep_rcpt-like"/>
</dbReference>
<dbReference type="Gene3D" id="2.170.130.10">
    <property type="entry name" value="TonB-dependent receptor, plug domain"/>
    <property type="match status" value="1"/>
</dbReference>
<sequence length="1016" mass="112683">MSFAPARRRRPSARLALAACIHLALSGLCVSAAAAQAPAAREASATRRYDIPAQPLAAALRQYSRVSGVQVVFDSAEGDGLRSAPLHGDYDDAHALRALLAGTGLGAQRSGAGAVVLRKTAARAQGADAPLTTDTLTVGAAAYDDASHRDERGYDEVYDLDLSTVYAGKEQIERYKGAAPADVFKGMLNVYSGDARNSGALDPNIRGIQGPGRVPLTIDGTEQALTVWRGYNGANNRNYIDPNLIGGIQVIKGPNLTRNVSSSIGGAVVVNTLDVADILKPGERFGGEFKAESSDNATDPRLPRLSTGQDYRTIPGFPSNPQATYYDPTLYKPVRGSGGNDLIAGDDHAMRLALGLREDRFDLLAAYAYRKKGNHFSGENGGDFYARPYDPAKSLNYITSLARFYHPGDEVPNTSSEMESWLFKATWRASEHQTLKFGFRDTRSDYGEILPTRISWRDTTDTGAPQWPLSKVEAKAYNLEYKWQPGGRWFDVYANLWTTRTLSDTYSAGGFPNWATYDDPLLRNTALANAHHDRNGLTFSNKSALRADLDLTVGFNYQHEKLRSDDEYNGVADGWRMFPRAGRRAERDFSLKLDWRPSERLSLSAGARHQSYWAFDDFLADQLAKGDTRLGQVLFPQRYAMTYFTRDPRMSQAALDARIATIRRNAERFGWTPQVLATQIEQATYTVRNVAPDWRPDADGRFRRADNVFLNGSLDGIDYGRASASLQPLFLQQQAQHHDGSGWTPTVAATFNFSDHARLYFRHSQARRYPSMFESTLGFSAALPVAPLKPEHAYNYELAYVHDFSRALGADYADIKLTYYHHKTRNVIERSGQLQFSNLDKQTLRGLEFQGRYDNGRFFGDLSVARNLENRVCDESVAAINDPTGRIGVPDCVQAGFVGGYLITQALPELSANLTLGGRFLDRRLEVGARVVHHSGYENDDYDLYQEQRLGAYFNVPLAWDRITTYDAYVNYRVSDTLALELVGTNLGDLYYVDPLTRSAMAAPGRTLKLSLTAKF</sequence>
<evidence type="ECO:0000256" key="11">
    <source>
        <dbReference type="ARBA" id="ARBA00023237"/>
    </source>
</evidence>
<dbReference type="InterPro" id="IPR011662">
    <property type="entry name" value="Secretin/TonB_short_N"/>
</dbReference>
<gene>
    <name evidence="15" type="ORF">GLE_0617</name>
</gene>
<dbReference type="KEGG" id="lez:GLE_0617"/>
<evidence type="ECO:0000256" key="6">
    <source>
        <dbReference type="ARBA" id="ARBA00022692"/>
    </source>
</evidence>
<keyword evidence="10 12" id="KW-0472">Membrane</keyword>
<dbReference type="Gene3D" id="2.40.170.20">
    <property type="entry name" value="TonB-dependent receptor, beta-barrel domain"/>
    <property type="match status" value="1"/>
</dbReference>
<keyword evidence="9 14" id="KW-0798">TonB box</keyword>
<evidence type="ECO:0000256" key="2">
    <source>
        <dbReference type="ARBA" id="ARBA00009810"/>
    </source>
</evidence>
<feature type="short sequence motif" description="TonB C-terminal box" evidence="13">
    <location>
        <begin position="999"/>
        <end position="1016"/>
    </location>
</feature>
<dbReference type="PANTHER" id="PTHR30069">
    <property type="entry name" value="TONB-DEPENDENT OUTER MEMBRANE RECEPTOR"/>
    <property type="match status" value="1"/>
</dbReference>
<dbReference type="AlphaFoldDB" id="A0A0S2DBR4"/>
<evidence type="ECO:0000256" key="3">
    <source>
        <dbReference type="ARBA" id="ARBA00022448"/>
    </source>
</evidence>
<dbReference type="Pfam" id="PF07660">
    <property type="entry name" value="STN"/>
    <property type="match status" value="1"/>
</dbReference>
<evidence type="ECO:0000256" key="8">
    <source>
        <dbReference type="ARBA" id="ARBA00023004"/>
    </source>
</evidence>
<evidence type="ECO:0000256" key="9">
    <source>
        <dbReference type="ARBA" id="ARBA00023077"/>
    </source>
</evidence>
<evidence type="ECO:0000256" key="5">
    <source>
        <dbReference type="ARBA" id="ARBA00022496"/>
    </source>
</evidence>
<name>A0A0S2DBR4_LYSEN</name>
<keyword evidence="7" id="KW-0732">Signal</keyword>
<dbReference type="PROSITE" id="PS52016">
    <property type="entry name" value="TONB_DEPENDENT_REC_3"/>
    <property type="match status" value="1"/>
</dbReference>
<evidence type="ECO:0000313" key="16">
    <source>
        <dbReference type="Proteomes" id="UP000061569"/>
    </source>
</evidence>
<dbReference type="PATRIC" id="fig|69.6.peg.609"/>
<dbReference type="InterPro" id="IPR037066">
    <property type="entry name" value="Plug_dom_sf"/>
</dbReference>
<keyword evidence="5" id="KW-0410">Iron transport</keyword>
<proteinExistence type="inferred from homology"/>
<comment type="subcellular location">
    <subcellularLocation>
        <location evidence="1 12">Cell outer membrane</location>
        <topology evidence="1 12">Multi-pass membrane protein</topology>
    </subcellularLocation>
</comment>
<keyword evidence="3 12" id="KW-0813">Transport</keyword>
<keyword evidence="8" id="KW-0408">Iron</keyword>
<evidence type="ECO:0000256" key="7">
    <source>
        <dbReference type="ARBA" id="ARBA00022729"/>
    </source>
</evidence>
<protein>
    <submittedName>
        <fullName evidence="15">TonB-dependent receptor</fullName>
    </submittedName>
</protein>
<dbReference type="EMBL" id="CP013140">
    <property type="protein sequence ID" value="ALN55975.1"/>
    <property type="molecule type" value="Genomic_DNA"/>
</dbReference>
<evidence type="ECO:0000256" key="14">
    <source>
        <dbReference type="RuleBase" id="RU003357"/>
    </source>
</evidence>
<dbReference type="Gene3D" id="3.55.50.30">
    <property type="match status" value="1"/>
</dbReference>
<dbReference type="InterPro" id="IPR012910">
    <property type="entry name" value="Plug_dom"/>
</dbReference>
<evidence type="ECO:0000256" key="13">
    <source>
        <dbReference type="PROSITE-ProRule" id="PRU10144"/>
    </source>
</evidence>
<dbReference type="PROSITE" id="PS01156">
    <property type="entry name" value="TONB_DEPENDENT_REC_2"/>
    <property type="match status" value="1"/>
</dbReference>
<keyword evidence="11 12" id="KW-0998">Cell outer membrane</keyword>
<dbReference type="InterPro" id="IPR036942">
    <property type="entry name" value="Beta-barrel_TonB_sf"/>
</dbReference>
<evidence type="ECO:0000256" key="10">
    <source>
        <dbReference type="ARBA" id="ARBA00023136"/>
    </source>
</evidence>
<dbReference type="GO" id="GO:0015344">
    <property type="term" value="F:siderophore uptake transmembrane transporter activity"/>
    <property type="evidence" value="ECO:0007669"/>
    <property type="project" value="TreeGrafter"/>
</dbReference>
<keyword evidence="6 12" id="KW-0812">Transmembrane</keyword>
<keyword evidence="4 12" id="KW-1134">Transmembrane beta strand</keyword>
<dbReference type="Proteomes" id="UP000061569">
    <property type="component" value="Chromosome"/>
</dbReference>
<evidence type="ECO:0000313" key="15">
    <source>
        <dbReference type="EMBL" id="ALN55975.1"/>
    </source>
</evidence>
<dbReference type="GO" id="GO:0009279">
    <property type="term" value="C:cell outer membrane"/>
    <property type="evidence" value="ECO:0007669"/>
    <property type="project" value="UniProtKB-SubCell"/>
</dbReference>
<dbReference type="Pfam" id="PF00593">
    <property type="entry name" value="TonB_dep_Rec_b-barrel"/>
    <property type="match status" value="1"/>
</dbReference>
<dbReference type="PANTHER" id="PTHR30069:SF41">
    <property type="entry name" value="HEME_HEMOPEXIN UTILIZATION PROTEIN C"/>
    <property type="match status" value="1"/>
</dbReference>
<keyword evidence="5" id="KW-0406">Ion transport</keyword>
<reference evidence="15 16" key="1">
    <citation type="submission" date="2015-11" db="EMBL/GenBank/DDBJ databases">
        <title>Genome sequences of Lysobacter enzymogenes strain C3 and Lysobacter antibioticus ATCC 29479.</title>
        <authorList>
            <person name="Kobayashi D.Y."/>
        </authorList>
    </citation>
    <scope>NUCLEOTIDE SEQUENCE [LARGE SCALE GENOMIC DNA]</scope>
    <source>
        <strain evidence="15 16">C3</strain>
    </source>
</reference>
<dbReference type="STRING" id="69.GLE_0617"/>
<accession>A0A0S2DBR4</accession>
<dbReference type="SMART" id="SM00965">
    <property type="entry name" value="STN"/>
    <property type="match status" value="1"/>
</dbReference>
<keyword evidence="15" id="KW-0675">Receptor</keyword>
<dbReference type="SUPFAM" id="SSF56935">
    <property type="entry name" value="Porins"/>
    <property type="match status" value="1"/>
</dbReference>
<dbReference type="Pfam" id="PF07715">
    <property type="entry name" value="Plug"/>
    <property type="match status" value="1"/>
</dbReference>
<dbReference type="InterPro" id="IPR010917">
    <property type="entry name" value="TonB_rcpt_CS"/>
</dbReference>
<comment type="similarity">
    <text evidence="2 12 14">Belongs to the TonB-dependent receptor family.</text>
</comment>
<evidence type="ECO:0000256" key="12">
    <source>
        <dbReference type="PROSITE-ProRule" id="PRU01360"/>
    </source>
</evidence>
<dbReference type="GO" id="GO:0044718">
    <property type="term" value="P:siderophore transmembrane transport"/>
    <property type="evidence" value="ECO:0007669"/>
    <property type="project" value="TreeGrafter"/>
</dbReference>
<dbReference type="OrthoDB" id="6046653at2"/>
<evidence type="ECO:0000256" key="4">
    <source>
        <dbReference type="ARBA" id="ARBA00022452"/>
    </source>
</evidence>